<evidence type="ECO:0000313" key="1">
    <source>
        <dbReference type="EMBL" id="KFM67073.1"/>
    </source>
</evidence>
<gene>
    <name evidence="1" type="ORF">X975_16172</name>
</gene>
<keyword evidence="2" id="KW-1185">Reference proteome</keyword>
<protein>
    <submittedName>
        <fullName evidence="1">Uncharacterized protein</fullName>
    </submittedName>
</protein>
<organism evidence="1 2">
    <name type="scientific">Stegodyphus mimosarum</name>
    <name type="common">African social velvet spider</name>
    <dbReference type="NCBI Taxonomy" id="407821"/>
    <lineage>
        <taxon>Eukaryota</taxon>
        <taxon>Metazoa</taxon>
        <taxon>Ecdysozoa</taxon>
        <taxon>Arthropoda</taxon>
        <taxon>Chelicerata</taxon>
        <taxon>Arachnida</taxon>
        <taxon>Araneae</taxon>
        <taxon>Araneomorphae</taxon>
        <taxon>Entelegynae</taxon>
        <taxon>Eresoidea</taxon>
        <taxon>Eresidae</taxon>
        <taxon>Stegodyphus</taxon>
    </lineage>
</organism>
<evidence type="ECO:0000313" key="2">
    <source>
        <dbReference type="Proteomes" id="UP000054359"/>
    </source>
</evidence>
<sequence length="55" mass="6608">MLLYCRILCQSKQYLLIFLHFTSSCSTFGSECIYIFTRRQCCNITSFNIFIFYII</sequence>
<accession>A0A087TPN4</accession>
<dbReference type="EMBL" id="KK116211">
    <property type="protein sequence ID" value="KFM67073.1"/>
    <property type="molecule type" value="Genomic_DNA"/>
</dbReference>
<name>A0A087TPN4_STEMI</name>
<proteinExistence type="predicted"/>
<dbReference type="AlphaFoldDB" id="A0A087TPN4"/>
<dbReference type="Proteomes" id="UP000054359">
    <property type="component" value="Unassembled WGS sequence"/>
</dbReference>
<feature type="non-terminal residue" evidence="1">
    <location>
        <position position="55"/>
    </location>
</feature>
<reference evidence="1 2" key="1">
    <citation type="submission" date="2013-11" db="EMBL/GenBank/DDBJ databases">
        <title>Genome sequencing of Stegodyphus mimosarum.</title>
        <authorList>
            <person name="Bechsgaard J."/>
        </authorList>
    </citation>
    <scope>NUCLEOTIDE SEQUENCE [LARGE SCALE GENOMIC DNA]</scope>
</reference>
<dbReference type="PROSITE" id="PS51257">
    <property type="entry name" value="PROKAR_LIPOPROTEIN"/>
    <property type="match status" value="1"/>
</dbReference>